<organism evidence="1 2">
    <name type="scientific">Cirrhinus molitorella</name>
    <name type="common">mud carp</name>
    <dbReference type="NCBI Taxonomy" id="172907"/>
    <lineage>
        <taxon>Eukaryota</taxon>
        <taxon>Metazoa</taxon>
        <taxon>Chordata</taxon>
        <taxon>Craniata</taxon>
        <taxon>Vertebrata</taxon>
        <taxon>Euteleostomi</taxon>
        <taxon>Actinopterygii</taxon>
        <taxon>Neopterygii</taxon>
        <taxon>Teleostei</taxon>
        <taxon>Ostariophysi</taxon>
        <taxon>Cypriniformes</taxon>
        <taxon>Cyprinidae</taxon>
        <taxon>Labeoninae</taxon>
        <taxon>Labeonini</taxon>
        <taxon>Cirrhinus</taxon>
    </lineage>
</organism>
<comment type="caution">
    <text evidence="1">The sequence shown here is derived from an EMBL/GenBank/DDBJ whole genome shotgun (WGS) entry which is preliminary data.</text>
</comment>
<protein>
    <submittedName>
        <fullName evidence="1">Uncharacterized protein</fullName>
    </submittedName>
</protein>
<evidence type="ECO:0000313" key="2">
    <source>
        <dbReference type="Proteomes" id="UP001558613"/>
    </source>
</evidence>
<dbReference type="EMBL" id="JAYMGO010000010">
    <property type="protein sequence ID" value="KAL1266614.1"/>
    <property type="molecule type" value="Genomic_DNA"/>
</dbReference>
<gene>
    <name evidence="1" type="ORF">QQF64_002289</name>
</gene>
<dbReference type="Proteomes" id="UP001558613">
    <property type="component" value="Unassembled WGS sequence"/>
</dbReference>
<accession>A0ABR3MPR4</accession>
<evidence type="ECO:0000313" key="1">
    <source>
        <dbReference type="EMBL" id="KAL1266614.1"/>
    </source>
</evidence>
<name>A0ABR3MPR4_9TELE</name>
<keyword evidence="2" id="KW-1185">Reference proteome</keyword>
<reference evidence="1 2" key="1">
    <citation type="submission" date="2023-09" db="EMBL/GenBank/DDBJ databases">
        <authorList>
            <person name="Wang M."/>
        </authorList>
    </citation>
    <scope>NUCLEOTIDE SEQUENCE [LARGE SCALE GENOMIC DNA]</scope>
    <source>
        <strain evidence="1">GT-2023</strain>
        <tissue evidence="1">Liver</tissue>
    </source>
</reference>
<sequence length="92" mass="10009">MLDNKEKDALLLNSCSIPEAAVVMFCVCMIRNIKCCSGVSGMIATFRRIWGPTLSFTVIYTIKSVNPPVVYRCSALLSAESCEGAIADPLLF</sequence>
<proteinExistence type="predicted"/>